<feature type="transmembrane region" description="Helical" evidence="2">
    <location>
        <begin position="128"/>
        <end position="152"/>
    </location>
</feature>
<evidence type="ECO:0000256" key="2">
    <source>
        <dbReference type="SAM" id="Phobius"/>
    </source>
</evidence>
<gene>
    <name evidence="3" type="ORF">Rsub_08573</name>
</gene>
<keyword evidence="4" id="KW-1185">Reference proteome</keyword>
<protein>
    <submittedName>
        <fullName evidence="3">Uncharacterized protein</fullName>
    </submittedName>
</protein>
<dbReference type="Proteomes" id="UP000247498">
    <property type="component" value="Unassembled WGS sequence"/>
</dbReference>
<reference evidence="3 4" key="1">
    <citation type="journal article" date="2018" name="Sci. Rep.">
        <title>Raphidocelis subcapitata (=Pseudokirchneriella subcapitata) provides an insight into genome evolution and environmental adaptations in the Sphaeropleales.</title>
        <authorList>
            <person name="Suzuki S."/>
            <person name="Yamaguchi H."/>
            <person name="Nakajima N."/>
            <person name="Kawachi M."/>
        </authorList>
    </citation>
    <scope>NUCLEOTIDE SEQUENCE [LARGE SCALE GENOMIC DNA]</scope>
    <source>
        <strain evidence="3 4">NIES-35</strain>
    </source>
</reference>
<feature type="transmembrane region" description="Helical" evidence="2">
    <location>
        <begin position="183"/>
        <end position="205"/>
    </location>
</feature>
<evidence type="ECO:0000313" key="3">
    <source>
        <dbReference type="EMBL" id="GBF95592.1"/>
    </source>
</evidence>
<accession>A0A2V0P9G6</accession>
<name>A0A2V0P9G6_9CHLO</name>
<keyword evidence="2" id="KW-0472">Membrane</keyword>
<sequence>MLRRCCVASSARPLPAAPLRLGGPAARRWQPPAAASGKQPDPAGSDEDDPTPDGIDPSQWHLLGISLDSFLEQSCSQNQQYVKARCVGAAAWGTLAAAGFTALGGLRGYFYDRWLLTSGGALEGNFNYVWLCALAYFAVKSGAMALATAAWAHALERKQPPDGTRRDGAAWWRFSEARRRRDAAAAWTFVECAVASTLLAGGLYLEGGSDTAQLTFETLDEGSLCRLTTAMCLFWESYLAGISAMGAGGKAAVSDAARQRLVRIRTVQQERRQARLERLRRISG</sequence>
<feature type="compositionally biased region" description="Low complexity" evidence="1">
    <location>
        <begin position="8"/>
        <end position="35"/>
    </location>
</feature>
<dbReference type="EMBL" id="BDRX01000066">
    <property type="protein sequence ID" value="GBF95592.1"/>
    <property type="molecule type" value="Genomic_DNA"/>
</dbReference>
<feature type="region of interest" description="Disordered" evidence="1">
    <location>
        <begin position="1"/>
        <end position="55"/>
    </location>
</feature>
<keyword evidence="2" id="KW-0812">Transmembrane</keyword>
<organism evidence="3 4">
    <name type="scientific">Raphidocelis subcapitata</name>
    <dbReference type="NCBI Taxonomy" id="307507"/>
    <lineage>
        <taxon>Eukaryota</taxon>
        <taxon>Viridiplantae</taxon>
        <taxon>Chlorophyta</taxon>
        <taxon>core chlorophytes</taxon>
        <taxon>Chlorophyceae</taxon>
        <taxon>CS clade</taxon>
        <taxon>Sphaeropleales</taxon>
        <taxon>Selenastraceae</taxon>
        <taxon>Raphidocelis</taxon>
    </lineage>
</organism>
<dbReference type="InParanoid" id="A0A2V0P9G6"/>
<dbReference type="AlphaFoldDB" id="A0A2V0P9G6"/>
<keyword evidence="2" id="KW-1133">Transmembrane helix</keyword>
<evidence type="ECO:0000256" key="1">
    <source>
        <dbReference type="SAM" id="MobiDB-lite"/>
    </source>
</evidence>
<evidence type="ECO:0000313" key="4">
    <source>
        <dbReference type="Proteomes" id="UP000247498"/>
    </source>
</evidence>
<feature type="transmembrane region" description="Helical" evidence="2">
    <location>
        <begin position="86"/>
        <end position="108"/>
    </location>
</feature>
<proteinExistence type="predicted"/>
<comment type="caution">
    <text evidence="3">The sequence shown here is derived from an EMBL/GenBank/DDBJ whole genome shotgun (WGS) entry which is preliminary data.</text>
</comment>